<protein>
    <submittedName>
        <fullName evidence="3">Acyl-CoA dehydrogenase</fullName>
    </submittedName>
</protein>
<gene>
    <name evidence="3" type="ORF">ENK44_05670</name>
</gene>
<feature type="domain" description="Acyl-CoA dehydrogenase C-terminal" evidence="2">
    <location>
        <begin position="245"/>
        <end position="361"/>
    </location>
</feature>
<dbReference type="GO" id="GO:0003995">
    <property type="term" value="F:acyl-CoA dehydrogenase activity"/>
    <property type="evidence" value="ECO:0007669"/>
    <property type="project" value="InterPro"/>
</dbReference>
<evidence type="ECO:0000256" key="1">
    <source>
        <dbReference type="ARBA" id="ARBA00023002"/>
    </source>
</evidence>
<dbReference type="InterPro" id="IPR036250">
    <property type="entry name" value="AcylCo_DH-like_C"/>
</dbReference>
<dbReference type="InterPro" id="IPR009100">
    <property type="entry name" value="AcylCoA_DH/oxidase_NM_dom_sf"/>
</dbReference>
<accession>A0A7V4TZN4</accession>
<dbReference type="EMBL" id="DRQG01000053">
    <property type="protein sequence ID" value="HGY55163.1"/>
    <property type="molecule type" value="Genomic_DNA"/>
</dbReference>
<keyword evidence="1" id="KW-0560">Oxidoreductase</keyword>
<dbReference type="SUPFAM" id="SSF56645">
    <property type="entry name" value="Acyl-CoA dehydrogenase NM domain-like"/>
    <property type="match status" value="1"/>
</dbReference>
<dbReference type="InterPro" id="IPR046373">
    <property type="entry name" value="Acyl-CoA_Oxase/DH_mid-dom_sf"/>
</dbReference>
<dbReference type="AlphaFoldDB" id="A0A7V4TZN4"/>
<dbReference type="InterPro" id="IPR013107">
    <property type="entry name" value="Acyl-CoA_DH_C"/>
</dbReference>
<reference evidence="3" key="1">
    <citation type="journal article" date="2020" name="mSystems">
        <title>Genome- and Community-Level Interaction Insights into Carbon Utilization and Element Cycling Functions of Hydrothermarchaeota in Hydrothermal Sediment.</title>
        <authorList>
            <person name="Zhou Z."/>
            <person name="Liu Y."/>
            <person name="Xu W."/>
            <person name="Pan J."/>
            <person name="Luo Z.H."/>
            <person name="Li M."/>
        </authorList>
    </citation>
    <scope>NUCLEOTIDE SEQUENCE [LARGE SCALE GENOMIC DNA]</scope>
    <source>
        <strain evidence="3">HyVt-577</strain>
    </source>
</reference>
<dbReference type="InterPro" id="IPR006089">
    <property type="entry name" value="Acyl-CoA_DH_CS"/>
</dbReference>
<evidence type="ECO:0000259" key="2">
    <source>
        <dbReference type="Pfam" id="PF08028"/>
    </source>
</evidence>
<evidence type="ECO:0000313" key="3">
    <source>
        <dbReference type="EMBL" id="HGY55163.1"/>
    </source>
</evidence>
<dbReference type="Gene3D" id="1.20.140.10">
    <property type="entry name" value="Butyryl-CoA Dehydrogenase, subunit A, domain 3"/>
    <property type="match status" value="1"/>
</dbReference>
<sequence>MEIQLSQEEISEFAGLAGKFAQSSLRSYLNPEFSDGEIERLPQILEEARKTGLLADAENSYGVWGFDLNAHPDVSLKLLTILAEVCGGAAMCFHQNGLAFNILHFLSSPPSELSFRTVAVALQESHTIPHVESILKNTSAPVFETQVVRGENGQWLLRGAKRFVYSLPGNEAYLVFVQDGDEPAAALLPADSPGMKIKPLEPRLGLAACRVEYLILEDVLLEENRIFRGKEVGAALLRTLFIQWLGISAIAVGIGRGALKAAGKYAGERYQGGTTIENHPAVQRLLSGSEENIVSAEAQLNQKWRLDAMDTNSLRKAATTKRSVTRLCTQAVSDALQCFGGYGYMEDYGMEKRFRDVHTLKAMVGSPFYLQRLIHHWGGEA</sequence>
<dbReference type="PROSITE" id="PS00073">
    <property type="entry name" value="ACYL_COA_DH_2"/>
    <property type="match status" value="1"/>
</dbReference>
<dbReference type="Pfam" id="PF08028">
    <property type="entry name" value="Acyl-CoA_dh_2"/>
    <property type="match status" value="1"/>
</dbReference>
<dbReference type="PANTHER" id="PTHR43884">
    <property type="entry name" value="ACYL-COA DEHYDROGENASE"/>
    <property type="match status" value="1"/>
</dbReference>
<dbReference type="Proteomes" id="UP000885779">
    <property type="component" value="Unassembled WGS sequence"/>
</dbReference>
<dbReference type="Gene3D" id="2.40.110.10">
    <property type="entry name" value="Butyryl-CoA Dehydrogenase, subunit A, domain 2"/>
    <property type="match status" value="1"/>
</dbReference>
<proteinExistence type="predicted"/>
<dbReference type="CDD" id="cd00567">
    <property type="entry name" value="ACAD"/>
    <property type="match status" value="1"/>
</dbReference>
<dbReference type="SUPFAM" id="SSF47203">
    <property type="entry name" value="Acyl-CoA dehydrogenase C-terminal domain-like"/>
    <property type="match status" value="1"/>
</dbReference>
<dbReference type="PANTHER" id="PTHR43884:SF12">
    <property type="entry name" value="ISOVALERYL-COA DEHYDROGENASE, MITOCHONDRIAL-RELATED"/>
    <property type="match status" value="1"/>
</dbReference>
<organism evidence="3">
    <name type="scientific">Caldithrix abyssi</name>
    <dbReference type="NCBI Taxonomy" id="187145"/>
    <lineage>
        <taxon>Bacteria</taxon>
        <taxon>Pseudomonadati</taxon>
        <taxon>Calditrichota</taxon>
        <taxon>Calditrichia</taxon>
        <taxon>Calditrichales</taxon>
        <taxon>Calditrichaceae</taxon>
        <taxon>Caldithrix</taxon>
    </lineage>
</organism>
<comment type="caution">
    <text evidence="3">The sequence shown here is derived from an EMBL/GenBank/DDBJ whole genome shotgun (WGS) entry which is preliminary data.</text>
</comment>
<name>A0A7V4TZN4_CALAY</name>